<comment type="similarity">
    <text evidence="3">Belongs to the acetyltransferase family. RimJ subfamily.</text>
</comment>
<keyword evidence="1 5" id="KW-0808">Transferase</keyword>
<name>A0A845E526_9BACI</name>
<evidence type="ECO:0000313" key="5">
    <source>
        <dbReference type="EMBL" id="MYL49932.1"/>
    </source>
</evidence>
<dbReference type="OrthoDB" id="9801656at2"/>
<keyword evidence="2" id="KW-0012">Acyltransferase</keyword>
<dbReference type="PANTHER" id="PTHR43792:SF8">
    <property type="entry name" value="[RIBOSOMAL PROTEIN US5]-ALANINE N-ACETYLTRANSFERASE"/>
    <property type="match status" value="1"/>
</dbReference>
<evidence type="ECO:0000313" key="6">
    <source>
        <dbReference type="Proteomes" id="UP000447393"/>
    </source>
</evidence>
<dbReference type="Proteomes" id="UP000447393">
    <property type="component" value="Unassembled WGS sequence"/>
</dbReference>
<dbReference type="PANTHER" id="PTHR43792">
    <property type="entry name" value="GNAT FAMILY, PUTATIVE (AFU_ORTHOLOGUE AFUA_3G00765)-RELATED-RELATED"/>
    <property type="match status" value="1"/>
</dbReference>
<protein>
    <submittedName>
        <fullName evidence="5">GNAT family N-acetyltransferase</fullName>
    </submittedName>
</protein>
<dbReference type="Pfam" id="PF13302">
    <property type="entry name" value="Acetyltransf_3"/>
    <property type="match status" value="1"/>
</dbReference>
<dbReference type="InterPro" id="IPR016181">
    <property type="entry name" value="Acyl_CoA_acyltransferase"/>
</dbReference>
<evidence type="ECO:0000256" key="3">
    <source>
        <dbReference type="ARBA" id="ARBA00038502"/>
    </source>
</evidence>
<feature type="domain" description="N-acetyltransferase" evidence="4">
    <location>
        <begin position="3"/>
        <end position="170"/>
    </location>
</feature>
<dbReference type="GO" id="GO:0005737">
    <property type="term" value="C:cytoplasm"/>
    <property type="evidence" value="ECO:0007669"/>
    <property type="project" value="TreeGrafter"/>
</dbReference>
<evidence type="ECO:0000259" key="4">
    <source>
        <dbReference type="PROSITE" id="PS51186"/>
    </source>
</evidence>
<accession>A0A845E526</accession>
<evidence type="ECO:0000256" key="1">
    <source>
        <dbReference type="ARBA" id="ARBA00022679"/>
    </source>
</evidence>
<dbReference type="AlphaFoldDB" id="A0A845E526"/>
<proteinExistence type="inferred from homology"/>
<evidence type="ECO:0000256" key="2">
    <source>
        <dbReference type="ARBA" id="ARBA00023315"/>
    </source>
</evidence>
<dbReference type="EMBL" id="WMEZ01000003">
    <property type="protein sequence ID" value="MYL49932.1"/>
    <property type="molecule type" value="Genomic_DNA"/>
</dbReference>
<dbReference type="InterPro" id="IPR000182">
    <property type="entry name" value="GNAT_dom"/>
</dbReference>
<comment type="caution">
    <text evidence="5">The sequence shown here is derived from an EMBL/GenBank/DDBJ whole genome shotgun (WGS) entry which is preliminary data.</text>
</comment>
<reference evidence="5 6" key="1">
    <citation type="submission" date="2019-11" db="EMBL/GenBank/DDBJ databases">
        <title>Genome sequences of 17 halophilic strains isolated from different environments.</title>
        <authorList>
            <person name="Furrow R.E."/>
        </authorList>
    </citation>
    <scope>NUCLEOTIDE SEQUENCE [LARGE SCALE GENOMIC DNA]</scope>
    <source>
        <strain evidence="5 6">22505_10_Sand</strain>
    </source>
</reference>
<dbReference type="RefSeq" id="WP_160914880.1">
    <property type="nucleotide sequence ID" value="NZ_WMEZ01000003.1"/>
</dbReference>
<dbReference type="SUPFAM" id="SSF55729">
    <property type="entry name" value="Acyl-CoA N-acyltransferases (Nat)"/>
    <property type="match status" value="1"/>
</dbReference>
<gene>
    <name evidence="5" type="ORF">GLV98_10570</name>
</gene>
<dbReference type="Gene3D" id="3.40.630.30">
    <property type="match status" value="1"/>
</dbReference>
<dbReference type="GO" id="GO:0008999">
    <property type="term" value="F:protein-N-terminal-alanine acetyltransferase activity"/>
    <property type="evidence" value="ECO:0007669"/>
    <property type="project" value="TreeGrafter"/>
</dbReference>
<dbReference type="PROSITE" id="PS51186">
    <property type="entry name" value="GNAT"/>
    <property type="match status" value="1"/>
</dbReference>
<organism evidence="5 6">
    <name type="scientific">Halobacillus litoralis</name>
    <dbReference type="NCBI Taxonomy" id="45668"/>
    <lineage>
        <taxon>Bacteria</taxon>
        <taxon>Bacillati</taxon>
        <taxon>Bacillota</taxon>
        <taxon>Bacilli</taxon>
        <taxon>Bacillales</taxon>
        <taxon>Bacillaceae</taxon>
        <taxon>Halobacillus</taxon>
    </lineage>
</organism>
<sequence>MEITIEKLRYEDAEELFDFECENRWYFEKMVPSRGDEYYDFDTFMMNHKKLLDEQKQGLSYFYLIKKTTGEILGRINFVDVDESRHLGFLGYRVGGKHTGQGIANKALRMLLENMKENGFTKVLAMTTDHNVASQKVLEKNGFKKLETSDDDFIMHGETVKFVKYAWVME</sequence>
<dbReference type="InterPro" id="IPR051531">
    <property type="entry name" value="N-acetyltransferase"/>
</dbReference>